<dbReference type="NCBIfam" id="TIGR03804">
    <property type="entry name" value="para_beta_helix"/>
    <property type="match status" value="1"/>
</dbReference>
<dbReference type="SMART" id="SM00722">
    <property type="entry name" value="CASH"/>
    <property type="match status" value="1"/>
</dbReference>
<evidence type="ECO:0000313" key="2">
    <source>
        <dbReference type="EMBL" id="SMF66074.1"/>
    </source>
</evidence>
<dbReference type="SMART" id="SM00710">
    <property type="entry name" value="PbH1"/>
    <property type="match status" value="8"/>
</dbReference>
<dbReference type="InterPro" id="IPR022441">
    <property type="entry name" value="Para_beta_helix_rpt-2"/>
</dbReference>
<evidence type="ECO:0000259" key="1">
    <source>
        <dbReference type="SMART" id="SM00722"/>
    </source>
</evidence>
<dbReference type="Gene3D" id="2.160.20.10">
    <property type="entry name" value="Single-stranded right-handed beta-helix, Pectin lyase-like"/>
    <property type="match status" value="1"/>
</dbReference>
<dbReference type="SUPFAM" id="SSF51126">
    <property type="entry name" value="Pectin lyase-like"/>
    <property type="match status" value="1"/>
</dbReference>
<dbReference type="InterPro" id="IPR007742">
    <property type="entry name" value="NosD_dom"/>
</dbReference>
<dbReference type="Pfam" id="PF05048">
    <property type="entry name" value="NosD"/>
    <property type="match status" value="1"/>
</dbReference>
<keyword evidence="3" id="KW-1185">Reference proteome</keyword>
<feature type="domain" description="Carbohydrate-binding/sugar hydrolysis" evidence="1">
    <location>
        <begin position="46"/>
        <end position="215"/>
    </location>
</feature>
<dbReference type="AlphaFoldDB" id="A0A1X7G9B3"/>
<evidence type="ECO:0000313" key="3">
    <source>
        <dbReference type="Proteomes" id="UP000192940"/>
    </source>
</evidence>
<organism evidence="2 3">
    <name type="scientific">Paenibacillus uliginis N3/975</name>
    <dbReference type="NCBI Taxonomy" id="1313296"/>
    <lineage>
        <taxon>Bacteria</taxon>
        <taxon>Bacillati</taxon>
        <taxon>Bacillota</taxon>
        <taxon>Bacilli</taxon>
        <taxon>Bacillales</taxon>
        <taxon>Paenibacillaceae</taxon>
        <taxon>Paenibacillus</taxon>
    </lineage>
</organism>
<protein>
    <submittedName>
        <fullName evidence="2">Nitrous oxidase accessory protein</fullName>
    </submittedName>
</protein>
<accession>A0A1X7G9B3</accession>
<proteinExistence type="predicted"/>
<name>A0A1X7G9B3_9BACL</name>
<dbReference type="InterPro" id="IPR006633">
    <property type="entry name" value="Carb-bd_sugar_hydrolysis-dom"/>
</dbReference>
<dbReference type="STRING" id="1313296.SAMN05661091_0221"/>
<sequence length="447" mass="48918">MHAINLKRTAFCVILLLVLITAILPLIGTARAKEEVIALQPLIDKTPRGKVLHLGSGTYSGPVTIDKPLTLKMENGKIVNESEQPALTLKSGGITLDGLTVVHSYQNAAVPAVLVGSSGNKLHSLTVETLGSGIHLRAAHNNVLTDNIIVGEKMRNRDPATVLRGNGIDLFESDDNTIRGNTIDLMQDGIYVESGKSLIVQENKVSRSRYGFHFMFTEDLLLSSNNGLMNVTGAMVMSVSNAKIRNNHFRKQNSNVHSQGLLLYDVNQSIIERNEVQGNRVGLFIQQSRDNQLTHNQVTSNFIGLQMLDSNDNRLSANTFLSNVVPAQSVNSPDNNVDGNYWDDAQVLDLIGSGFSDLPYEINPFFLKVTGTVPAFQLLFHSPGLPFLEELFHTGTEDWLKDMSPLLKPVEAPARDGITANYKIAALSVLLLAISLYSIYRYGGSKP</sequence>
<dbReference type="EMBL" id="LT840184">
    <property type="protein sequence ID" value="SMF66074.1"/>
    <property type="molecule type" value="Genomic_DNA"/>
</dbReference>
<reference evidence="2 3" key="1">
    <citation type="submission" date="2017-04" db="EMBL/GenBank/DDBJ databases">
        <authorList>
            <person name="Afonso C.L."/>
            <person name="Miller P.J."/>
            <person name="Scott M.A."/>
            <person name="Spackman E."/>
            <person name="Goraichik I."/>
            <person name="Dimitrov K.M."/>
            <person name="Suarez D.L."/>
            <person name="Swayne D.E."/>
        </authorList>
    </citation>
    <scope>NUCLEOTIDE SEQUENCE [LARGE SCALE GENOMIC DNA]</scope>
    <source>
        <strain evidence="2 3">N3/975</strain>
    </source>
</reference>
<dbReference type="InterPro" id="IPR006626">
    <property type="entry name" value="PbH1"/>
</dbReference>
<dbReference type="Proteomes" id="UP000192940">
    <property type="component" value="Chromosome I"/>
</dbReference>
<gene>
    <name evidence="2" type="ORF">SAMN05661091_0221</name>
</gene>
<dbReference type="RefSeq" id="WP_208917379.1">
    <property type="nucleotide sequence ID" value="NZ_LT840184.1"/>
</dbReference>
<dbReference type="InterPro" id="IPR011050">
    <property type="entry name" value="Pectin_lyase_fold/virulence"/>
</dbReference>
<dbReference type="InterPro" id="IPR012334">
    <property type="entry name" value="Pectin_lyas_fold"/>
</dbReference>